<dbReference type="SUPFAM" id="SSF141868">
    <property type="entry name" value="EAL domain-like"/>
    <property type="match status" value="1"/>
</dbReference>
<dbReference type="Pfam" id="PF00990">
    <property type="entry name" value="GGDEF"/>
    <property type="match status" value="1"/>
</dbReference>
<dbReference type="InterPro" id="IPR052155">
    <property type="entry name" value="Biofilm_reg_signaling"/>
</dbReference>
<dbReference type="Gene3D" id="3.20.20.450">
    <property type="entry name" value="EAL domain"/>
    <property type="match status" value="1"/>
</dbReference>
<dbReference type="SUPFAM" id="SSF55781">
    <property type="entry name" value="GAF domain-like"/>
    <property type="match status" value="1"/>
</dbReference>
<reference evidence="3" key="1">
    <citation type="submission" date="2018-10" db="EMBL/GenBank/DDBJ databases">
        <title>Acidithiobacillus sulfuriphilus sp. nov.: an extremely acidophilic sulfur-oxidizing chemolithotroph isolated from a neutral pH environment.</title>
        <authorList>
            <person name="Falagan C."/>
            <person name="Moya-Beltran A."/>
            <person name="Quatrini R."/>
            <person name="Johnson D.B."/>
        </authorList>
    </citation>
    <scope>NUCLEOTIDE SEQUENCE [LARGE SCALE GENOMIC DNA]</scope>
    <source>
        <strain evidence="3">CJ-2</strain>
    </source>
</reference>
<evidence type="ECO:0000259" key="1">
    <source>
        <dbReference type="PROSITE" id="PS50883"/>
    </source>
</evidence>
<proteinExistence type="predicted"/>
<dbReference type="InterPro" id="IPR035919">
    <property type="entry name" value="EAL_sf"/>
</dbReference>
<dbReference type="Gene3D" id="3.30.450.40">
    <property type="match status" value="1"/>
</dbReference>
<name>A0A3M8R6W1_9PROT</name>
<dbReference type="CDD" id="cd01948">
    <property type="entry name" value="EAL"/>
    <property type="match status" value="1"/>
</dbReference>
<dbReference type="InterPro" id="IPR001633">
    <property type="entry name" value="EAL_dom"/>
</dbReference>
<dbReference type="PROSITE" id="PS50883">
    <property type="entry name" value="EAL"/>
    <property type="match status" value="1"/>
</dbReference>
<dbReference type="AlphaFoldDB" id="A0A3M8R6W1"/>
<dbReference type="PANTHER" id="PTHR44757:SF2">
    <property type="entry name" value="BIOFILM ARCHITECTURE MAINTENANCE PROTEIN MBAA"/>
    <property type="match status" value="1"/>
</dbReference>
<dbReference type="InterPro" id="IPR029787">
    <property type="entry name" value="Nucleotide_cyclase"/>
</dbReference>
<dbReference type="Gene3D" id="3.30.70.270">
    <property type="match status" value="1"/>
</dbReference>
<dbReference type="NCBIfam" id="TIGR00254">
    <property type="entry name" value="GGDEF"/>
    <property type="match status" value="1"/>
</dbReference>
<dbReference type="PROSITE" id="PS50887">
    <property type="entry name" value="GGDEF"/>
    <property type="match status" value="1"/>
</dbReference>
<dbReference type="SMART" id="SM00065">
    <property type="entry name" value="GAF"/>
    <property type="match status" value="1"/>
</dbReference>
<dbReference type="OrthoDB" id="5291908at2"/>
<dbReference type="SMART" id="SM00052">
    <property type="entry name" value="EAL"/>
    <property type="match status" value="1"/>
</dbReference>
<organism evidence="3">
    <name type="scientific">Acidithiobacillus sulfuriphilus</name>
    <dbReference type="NCBI Taxonomy" id="1867749"/>
    <lineage>
        <taxon>Bacteria</taxon>
        <taxon>Pseudomonadati</taxon>
        <taxon>Pseudomonadota</taxon>
        <taxon>Acidithiobacillia</taxon>
        <taxon>Acidithiobacillales</taxon>
        <taxon>Acidithiobacillaceae</taxon>
        <taxon>Acidithiobacillus</taxon>
    </lineage>
</organism>
<sequence length="597" mass="66491">MIPAPLLERLQALIRQYDFSAFFVAAAALAAESLDADGAAFIVHEGNCLRYLFFHGLPASYESLSQHIFADDAGISGAALHRDTAIYTPDYPHSIWAMPEYVDTGLTGSLAIPVHGPDGCSGILAVSWFRTAPAQLPDSDLHLAQLLADMLGAAWYRMGIEQHLERIATCDVLTGIPNRYQLEERIAAACARAQRNERMLAIILLDLDGFKGVNDTMGHQAGDRLLREIVSRLQDVMRSGDTLVRYAGDEFVLLVENLRRLRDLEELMIRIMTALNIRMGVNEQRIGITVSAGVSVYPLDDVAPAELLHHADQALYRAKSEGGNGWRSYDQDEDQRVRARQRLRGELDRALQESEFVLYWQPIISLRTGRCVGAEALLRWQHPSRGLLLPGAFLDVAEDSPIMQRIGQWVMKTACRQGEIWHAEGMDLDIHINLAARQVENHRLCDDLRRTLSACPGLPPAKLCLELVERIALRDIQKTARLIADCRSMGVHFALDDFGTGPAALQYLLELDCNQIKIDHSFVIPMARSRRHAQLVQAMIQMAHALGVIVTAEGIEDEESQQLLRDMDAEQGQGFGIARPMPASDFSVYLRAPPKNL</sequence>
<comment type="caution">
    <text evidence="3">The sequence shown here is derived from an EMBL/GenBank/DDBJ whole genome shotgun (WGS) entry which is preliminary data.</text>
</comment>
<dbReference type="Pfam" id="PF00563">
    <property type="entry name" value="EAL"/>
    <property type="match status" value="1"/>
</dbReference>
<dbReference type="EMBL" id="RIZI01000151">
    <property type="protein sequence ID" value="RNF64293.1"/>
    <property type="molecule type" value="Genomic_DNA"/>
</dbReference>
<dbReference type="PANTHER" id="PTHR44757">
    <property type="entry name" value="DIGUANYLATE CYCLASE DGCP"/>
    <property type="match status" value="1"/>
</dbReference>
<evidence type="ECO:0000313" key="3">
    <source>
        <dbReference type="EMBL" id="RNF64293.1"/>
    </source>
</evidence>
<protein>
    <submittedName>
        <fullName evidence="3">EAL domain-containing protein</fullName>
    </submittedName>
</protein>
<gene>
    <name evidence="3" type="ORF">EC580_05910</name>
</gene>
<dbReference type="CDD" id="cd01949">
    <property type="entry name" value="GGDEF"/>
    <property type="match status" value="1"/>
</dbReference>
<dbReference type="InterPro" id="IPR000160">
    <property type="entry name" value="GGDEF_dom"/>
</dbReference>
<evidence type="ECO:0000259" key="2">
    <source>
        <dbReference type="PROSITE" id="PS50887"/>
    </source>
</evidence>
<dbReference type="SUPFAM" id="SSF55073">
    <property type="entry name" value="Nucleotide cyclase"/>
    <property type="match status" value="1"/>
</dbReference>
<dbReference type="RefSeq" id="WP_123103126.1">
    <property type="nucleotide sequence ID" value="NZ_CP127527.1"/>
</dbReference>
<dbReference type="SMART" id="SM00267">
    <property type="entry name" value="GGDEF"/>
    <property type="match status" value="1"/>
</dbReference>
<feature type="domain" description="EAL" evidence="1">
    <location>
        <begin position="340"/>
        <end position="594"/>
    </location>
</feature>
<dbReference type="InterPro" id="IPR029016">
    <property type="entry name" value="GAF-like_dom_sf"/>
</dbReference>
<accession>A0A3M8R6W1</accession>
<feature type="domain" description="GGDEF" evidence="2">
    <location>
        <begin position="198"/>
        <end position="331"/>
    </location>
</feature>
<dbReference type="InterPro" id="IPR003018">
    <property type="entry name" value="GAF"/>
</dbReference>
<dbReference type="InterPro" id="IPR043128">
    <property type="entry name" value="Rev_trsase/Diguanyl_cyclase"/>
</dbReference>
<dbReference type="Pfam" id="PF01590">
    <property type="entry name" value="GAF"/>
    <property type="match status" value="1"/>
</dbReference>